<accession>A0A2T0T5U8</accession>
<evidence type="ECO:0000313" key="1">
    <source>
        <dbReference type="EMBL" id="PRY41004.1"/>
    </source>
</evidence>
<dbReference type="AlphaFoldDB" id="A0A2T0T5U8"/>
<keyword evidence="2" id="KW-1185">Reference proteome</keyword>
<proteinExistence type="predicted"/>
<sequence>MAQFFIPRIDAYAVRLAQLLRLRQADTNHQQAQNHATIHTSIGTCVLACFVQLTKNSPGKLHFTALNLALIVIIPVKN</sequence>
<dbReference type="EMBL" id="PVTE01000006">
    <property type="protein sequence ID" value="PRY41004.1"/>
    <property type="molecule type" value="Genomic_DNA"/>
</dbReference>
<protein>
    <submittedName>
        <fullName evidence="1">Uncharacterized protein</fullName>
    </submittedName>
</protein>
<gene>
    <name evidence="1" type="ORF">CLV58_106190</name>
</gene>
<reference evidence="1 2" key="1">
    <citation type="submission" date="2018-03" db="EMBL/GenBank/DDBJ databases">
        <title>Genomic Encyclopedia of Archaeal and Bacterial Type Strains, Phase II (KMG-II): from individual species to whole genera.</title>
        <authorList>
            <person name="Goeker M."/>
        </authorList>
    </citation>
    <scope>NUCLEOTIDE SEQUENCE [LARGE SCALE GENOMIC DNA]</scope>
    <source>
        <strain evidence="1 2">DSM 28354</strain>
    </source>
</reference>
<evidence type="ECO:0000313" key="2">
    <source>
        <dbReference type="Proteomes" id="UP000238375"/>
    </source>
</evidence>
<name>A0A2T0T5U8_9BACT</name>
<dbReference type="Proteomes" id="UP000238375">
    <property type="component" value="Unassembled WGS sequence"/>
</dbReference>
<comment type="caution">
    <text evidence="1">The sequence shown here is derived from an EMBL/GenBank/DDBJ whole genome shotgun (WGS) entry which is preliminary data.</text>
</comment>
<organism evidence="1 2">
    <name type="scientific">Spirosoma oryzae</name>
    <dbReference type="NCBI Taxonomy" id="1469603"/>
    <lineage>
        <taxon>Bacteria</taxon>
        <taxon>Pseudomonadati</taxon>
        <taxon>Bacteroidota</taxon>
        <taxon>Cytophagia</taxon>
        <taxon>Cytophagales</taxon>
        <taxon>Cytophagaceae</taxon>
        <taxon>Spirosoma</taxon>
    </lineage>
</organism>